<dbReference type="GO" id="GO:0001682">
    <property type="term" value="P:tRNA 5'-leader removal"/>
    <property type="evidence" value="ECO:0007669"/>
    <property type="project" value="InterPro"/>
</dbReference>
<keyword evidence="3" id="KW-1185">Reference proteome</keyword>
<proteinExistence type="predicted"/>
<protein>
    <submittedName>
        <fullName evidence="2">Uncharacterized protein</fullName>
    </submittedName>
</protein>
<evidence type="ECO:0000313" key="2">
    <source>
        <dbReference type="EMBL" id="CAK5284227.1"/>
    </source>
</evidence>
<dbReference type="EMBL" id="CAVNYO010000478">
    <property type="protein sequence ID" value="CAK5284227.1"/>
    <property type="molecule type" value="Genomic_DNA"/>
</dbReference>
<dbReference type="PANTHER" id="PTHR22731:SF3">
    <property type="entry name" value="RIBONUCLEASES P_MRP PROTEIN SUBUNIT POP1"/>
    <property type="match status" value="1"/>
</dbReference>
<evidence type="ECO:0000313" key="3">
    <source>
        <dbReference type="Proteomes" id="UP001295794"/>
    </source>
</evidence>
<feature type="compositionally biased region" description="Basic and acidic residues" evidence="1">
    <location>
        <begin position="1"/>
        <end position="11"/>
    </location>
</feature>
<dbReference type="GO" id="GO:0000172">
    <property type="term" value="C:ribonuclease MRP complex"/>
    <property type="evidence" value="ECO:0007669"/>
    <property type="project" value="InterPro"/>
</dbReference>
<reference evidence="2" key="1">
    <citation type="submission" date="2023-11" db="EMBL/GenBank/DDBJ databases">
        <authorList>
            <person name="De Vega J J."/>
            <person name="De Vega J J."/>
        </authorList>
    </citation>
    <scope>NUCLEOTIDE SEQUENCE</scope>
</reference>
<sequence length="249" mass="27274">MSGNLKRKESTTGEQTGREKKKQKLQEARTIGIQSSGPGLTVGSGQRLRGAIDVERFSETRRFEINAMHAAMKSARAAVHGSILHDASYQSIVQLQGPENILRDILDGVSDLQGAGPGAKRYLPGARSIDTHLYEPGRYPFGLIGPISLLWRPVGSDSDSMNRMVWVRAHPSISDRVFEALRTSASLVLEQKRKLAEPGTQLDQLGVELEDLKGQLNAFEIMGPKANQILKGALTPISQDSRDEFKKAC</sequence>
<organism evidence="2 3">
    <name type="scientific">Mycena citricolor</name>
    <dbReference type="NCBI Taxonomy" id="2018698"/>
    <lineage>
        <taxon>Eukaryota</taxon>
        <taxon>Fungi</taxon>
        <taxon>Dikarya</taxon>
        <taxon>Basidiomycota</taxon>
        <taxon>Agaricomycotina</taxon>
        <taxon>Agaricomycetes</taxon>
        <taxon>Agaricomycetidae</taxon>
        <taxon>Agaricales</taxon>
        <taxon>Marasmiineae</taxon>
        <taxon>Mycenaceae</taxon>
        <taxon>Mycena</taxon>
    </lineage>
</organism>
<dbReference type="GO" id="GO:0005655">
    <property type="term" value="C:nucleolar ribonuclease P complex"/>
    <property type="evidence" value="ECO:0007669"/>
    <property type="project" value="InterPro"/>
</dbReference>
<name>A0AAD2HYJ9_9AGAR</name>
<feature type="region of interest" description="Disordered" evidence="1">
    <location>
        <begin position="1"/>
        <end position="45"/>
    </location>
</feature>
<comment type="caution">
    <text evidence="2">The sequence shown here is derived from an EMBL/GenBank/DDBJ whole genome shotgun (WGS) entry which is preliminary data.</text>
</comment>
<dbReference type="Proteomes" id="UP001295794">
    <property type="component" value="Unassembled WGS sequence"/>
</dbReference>
<dbReference type="AlphaFoldDB" id="A0AAD2HYJ9"/>
<dbReference type="InterPro" id="IPR039182">
    <property type="entry name" value="Pop1"/>
</dbReference>
<dbReference type="PANTHER" id="PTHR22731">
    <property type="entry name" value="RIBONUCLEASES P/MRP PROTEIN SUBUNIT POP1"/>
    <property type="match status" value="1"/>
</dbReference>
<evidence type="ECO:0000256" key="1">
    <source>
        <dbReference type="SAM" id="MobiDB-lite"/>
    </source>
</evidence>
<gene>
    <name evidence="2" type="ORF">MYCIT1_LOCUS37319</name>
</gene>
<accession>A0AAD2HYJ9</accession>